<gene>
    <name evidence="1" type="ORF">MNBD_GAMMA13-127</name>
</gene>
<feature type="non-terminal residue" evidence="1">
    <location>
        <position position="36"/>
    </location>
</feature>
<reference evidence="1" key="1">
    <citation type="submission" date="2018-06" db="EMBL/GenBank/DDBJ databases">
        <authorList>
            <person name="Zhirakovskaya E."/>
        </authorList>
    </citation>
    <scope>NUCLEOTIDE SEQUENCE</scope>
</reference>
<name>A0A3B0ZA90_9ZZZZ</name>
<accession>A0A3B0ZA90</accession>
<dbReference type="AlphaFoldDB" id="A0A3B0ZA90"/>
<evidence type="ECO:0000313" key="1">
    <source>
        <dbReference type="EMBL" id="VAW83189.1"/>
    </source>
</evidence>
<dbReference type="EMBL" id="UOFK01000353">
    <property type="protein sequence ID" value="VAW83189.1"/>
    <property type="molecule type" value="Genomic_DNA"/>
</dbReference>
<protein>
    <submittedName>
        <fullName evidence="1">Uncharacterized protein</fullName>
    </submittedName>
</protein>
<sequence>MAEKLTMKVLSGELEVLRKSLLSLENGLERKLEKVM</sequence>
<proteinExistence type="predicted"/>
<organism evidence="1">
    <name type="scientific">hydrothermal vent metagenome</name>
    <dbReference type="NCBI Taxonomy" id="652676"/>
    <lineage>
        <taxon>unclassified sequences</taxon>
        <taxon>metagenomes</taxon>
        <taxon>ecological metagenomes</taxon>
    </lineage>
</organism>